<dbReference type="GO" id="GO:0004601">
    <property type="term" value="F:peroxidase activity"/>
    <property type="evidence" value="ECO:0007669"/>
    <property type="project" value="InterPro"/>
</dbReference>
<dbReference type="CDD" id="cd00314">
    <property type="entry name" value="plant_peroxidase_like"/>
    <property type="match status" value="1"/>
</dbReference>
<evidence type="ECO:0000313" key="5">
    <source>
        <dbReference type="EMBL" id="KAF6026862.1"/>
    </source>
</evidence>
<dbReference type="InterPro" id="IPR002016">
    <property type="entry name" value="Haem_peroxidase"/>
</dbReference>
<feature type="signal peptide" evidence="3">
    <location>
        <begin position="1"/>
        <end position="26"/>
    </location>
</feature>
<proteinExistence type="inferred from homology"/>
<dbReference type="PROSITE" id="PS50873">
    <property type="entry name" value="PEROXIDASE_4"/>
    <property type="match status" value="1"/>
</dbReference>
<organism evidence="5 6">
    <name type="scientific">Bugula neritina</name>
    <name type="common">Brown bryozoan</name>
    <name type="synonym">Sertularia neritina</name>
    <dbReference type="NCBI Taxonomy" id="10212"/>
    <lineage>
        <taxon>Eukaryota</taxon>
        <taxon>Metazoa</taxon>
        <taxon>Spiralia</taxon>
        <taxon>Lophotrochozoa</taxon>
        <taxon>Bryozoa</taxon>
        <taxon>Gymnolaemata</taxon>
        <taxon>Cheilostomatida</taxon>
        <taxon>Flustrina</taxon>
        <taxon>Buguloidea</taxon>
        <taxon>Bugulidae</taxon>
        <taxon>Bugula</taxon>
    </lineage>
</organism>
<sequence>MFLAAVLKAMVIQAALVILLVTVAAADLTPSQHAFLQRGLVKRLRQDMTFLPRLVQISFHDCVGGCDGCVDTEGNPGNRGLKSTVDFARKFKNDYAPQLSLADIFALLGTESLKQAARFANGTVDIPYSIGRRDCNSAQGFPNRHLPHGTILNTIPLLQDEFGLTAREAVALMGCHSLGGAHTSRSGFAGTWDGHPGRLDNGFFLNMASGDWVAKPFRNRFVNSTAWTRPDSNFLMLHADMSMLKNYDVSGPFDEPSCTTMDECTDAPSAHIIFDFARNQKEFHDELGPAFRKMVDGNGAGLTLVA</sequence>
<dbReference type="Gene3D" id="1.10.520.10">
    <property type="match status" value="1"/>
</dbReference>
<evidence type="ECO:0000256" key="3">
    <source>
        <dbReference type="SAM" id="SignalP"/>
    </source>
</evidence>
<evidence type="ECO:0000256" key="1">
    <source>
        <dbReference type="ARBA" id="ARBA00023002"/>
    </source>
</evidence>
<dbReference type="GO" id="GO:0034599">
    <property type="term" value="P:cellular response to oxidative stress"/>
    <property type="evidence" value="ECO:0007669"/>
    <property type="project" value="InterPro"/>
</dbReference>
<accession>A0A7J7JKI1</accession>
<reference evidence="5" key="1">
    <citation type="submission" date="2020-06" db="EMBL/GenBank/DDBJ databases">
        <title>Draft genome of Bugula neritina, a colonial animal packing powerful symbionts and potential medicines.</title>
        <authorList>
            <person name="Rayko M."/>
        </authorList>
    </citation>
    <scope>NUCLEOTIDE SEQUENCE [LARGE SCALE GENOMIC DNA]</scope>
    <source>
        <strain evidence="5">Kwan_BN1</strain>
    </source>
</reference>
<dbReference type="AlphaFoldDB" id="A0A7J7JKI1"/>
<dbReference type="OrthoDB" id="9970727at2759"/>
<dbReference type="GO" id="GO:0042744">
    <property type="term" value="P:hydrogen peroxide catabolic process"/>
    <property type="evidence" value="ECO:0007669"/>
    <property type="project" value="TreeGrafter"/>
</dbReference>
<dbReference type="SUPFAM" id="SSF48113">
    <property type="entry name" value="Heme-dependent peroxidases"/>
    <property type="match status" value="1"/>
</dbReference>
<comment type="caution">
    <text evidence="5">The sequence shown here is derived from an EMBL/GenBank/DDBJ whole genome shotgun (WGS) entry which is preliminary data.</text>
</comment>
<keyword evidence="1" id="KW-0560">Oxidoreductase</keyword>
<dbReference type="GO" id="GO:0020037">
    <property type="term" value="F:heme binding"/>
    <property type="evidence" value="ECO:0007669"/>
    <property type="project" value="InterPro"/>
</dbReference>
<feature type="domain" description="Plant heme peroxidase family profile" evidence="4">
    <location>
        <begin position="30"/>
        <end position="294"/>
    </location>
</feature>
<dbReference type="InterPro" id="IPR010255">
    <property type="entry name" value="Haem_peroxidase_sf"/>
</dbReference>
<evidence type="ECO:0000313" key="6">
    <source>
        <dbReference type="Proteomes" id="UP000593567"/>
    </source>
</evidence>
<dbReference type="GO" id="GO:0000302">
    <property type="term" value="P:response to reactive oxygen species"/>
    <property type="evidence" value="ECO:0007669"/>
    <property type="project" value="TreeGrafter"/>
</dbReference>
<evidence type="ECO:0000259" key="4">
    <source>
        <dbReference type="PROSITE" id="PS50873"/>
    </source>
</evidence>
<comment type="similarity">
    <text evidence="2">Belongs to the peroxidase family.</text>
</comment>
<protein>
    <recommendedName>
        <fullName evidence="4">Plant heme peroxidase family profile domain-containing protein</fullName>
    </recommendedName>
</protein>
<name>A0A7J7JKI1_BUGNE</name>
<keyword evidence="3" id="KW-0732">Signal</keyword>
<dbReference type="EMBL" id="VXIV02002196">
    <property type="protein sequence ID" value="KAF6026862.1"/>
    <property type="molecule type" value="Genomic_DNA"/>
</dbReference>
<dbReference type="PRINTS" id="PR00458">
    <property type="entry name" value="PEROXIDASE"/>
</dbReference>
<feature type="chain" id="PRO_5029849067" description="Plant heme peroxidase family profile domain-containing protein" evidence="3">
    <location>
        <begin position="27"/>
        <end position="306"/>
    </location>
</feature>
<dbReference type="PANTHER" id="PTHR31356">
    <property type="entry name" value="THYLAKOID LUMENAL 29 KDA PROTEIN, CHLOROPLASTIC-RELATED"/>
    <property type="match status" value="1"/>
</dbReference>
<evidence type="ECO:0000256" key="2">
    <source>
        <dbReference type="RuleBase" id="RU004241"/>
    </source>
</evidence>
<dbReference type="PANTHER" id="PTHR31356:SF66">
    <property type="entry name" value="CATALASE-PEROXIDASE"/>
    <property type="match status" value="1"/>
</dbReference>
<dbReference type="InterPro" id="IPR044831">
    <property type="entry name" value="Ccp1-like"/>
</dbReference>
<dbReference type="Proteomes" id="UP000593567">
    <property type="component" value="Unassembled WGS sequence"/>
</dbReference>
<dbReference type="Pfam" id="PF00141">
    <property type="entry name" value="peroxidase"/>
    <property type="match status" value="1"/>
</dbReference>
<gene>
    <name evidence="5" type="ORF">EB796_014846</name>
</gene>
<dbReference type="Gene3D" id="1.10.420.10">
    <property type="entry name" value="Peroxidase, domain 2"/>
    <property type="match status" value="1"/>
</dbReference>
<keyword evidence="6" id="KW-1185">Reference proteome</keyword>